<organism evidence="3 4">
    <name type="scientific">Luteibacter yeojuensis</name>
    <dbReference type="NCBI Taxonomy" id="345309"/>
    <lineage>
        <taxon>Bacteria</taxon>
        <taxon>Pseudomonadati</taxon>
        <taxon>Pseudomonadota</taxon>
        <taxon>Gammaproteobacteria</taxon>
        <taxon>Lysobacterales</taxon>
        <taxon>Rhodanobacteraceae</taxon>
        <taxon>Luteibacter</taxon>
    </lineage>
</organism>
<name>A0A7X5QVU4_9GAMM</name>
<dbReference type="Proteomes" id="UP000518878">
    <property type="component" value="Unassembled WGS sequence"/>
</dbReference>
<feature type="domain" description="Serine aminopeptidase S33" evidence="2">
    <location>
        <begin position="73"/>
        <end position="311"/>
    </location>
</feature>
<keyword evidence="3" id="KW-0378">Hydrolase</keyword>
<dbReference type="InterPro" id="IPR050266">
    <property type="entry name" value="AB_hydrolase_sf"/>
</dbReference>
<reference evidence="3 4" key="1">
    <citation type="journal article" date="2006" name="Int. J. Syst. Evol. Microbiol.">
        <title>Dyella yeojuensis sp. nov., isolated from greenhouse soil in Korea.</title>
        <authorList>
            <person name="Kim B.Y."/>
            <person name="Weon H.Y."/>
            <person name="Lee K.H."/>
            <person name="Seok S.J."/>
            <person name="Kwon S.W."/>
            <person name="Go S.J."/>
            <person name="Stackebrandt E."/>
        </authorList>
    </citation>
    <scope>NUCLEOTIDE SEQUENCE [LARGE SCALE GENOMIC DNA]</scope>
    <source>
        <strain evidence="3 4">DSM 17673</strain>
    </source>
</reference>
<dbReference type="PANTHER" id="PTHR43798:SF5">
    <property type="entry name" value="MONOACYLGLYCEROL LIPASE ABHD6"/>
    <property type="match status" value="1"/>
</dbReference>
<evidence type="ECO:0000259" key="2">
    <source>
        <dbReference type="Pfam" id="PF12146"/>
    </source>
</evidence>
<gene>
    <name evidence="3" type="ORF">HBF32_12960</name>
</gene>
<evidence type="ECO:0000313" key="3">
    <source>
        <dbReference type="EMBL" id="NID16372.1"/>
    </source>
</evidence>
<dbReference type="Gene3D" id="3.40.50.1820">
    <property type="entry name" value="alpha/beta hydrolase"/>
    <property type="match status" value="1"/>
</dbReference>
<feature type="signal peptide" evidence="1">
    <location>
        <begin position="1"/>
        <end position="15"/>
    </location>
</feature>
<keyword evidence="4" id="KW-1185">Reference proteome</keyword>
<dbReference type="AlphaFoldDB" id="A0A7X5QVU4"/>
<dbReference type="RefSeq" id="WP_166700013.1">
    <property type="nucleotide sequence ID" value="NZ_JAAQTL010000001.1"/>
</dbReference>
<dbReference type="EMBL" id="JAAQTL010000001">
    <property type="protein sequence ID" value="NID16372.1"/>
    <property type="molecule type" value="Genomic_DNA"/>
</dbReference>
<dbReference type="InterPro" id="IPR029058">
    <property type="entry name" value="AB_hydrolase_fold"/>
</dbReference>
<dbReference type="GO" id="GO:0016020">
    <property type="term" value="C:membrane"/>
    <property type="evidence" value="ECO:0007669"/>
    <property type="project" value="TreeGrafter"/>
</dbReference>
<protein>
    <submittedName>
        <fullName evidence="3">Alpha/beta hydrolase</fullName>
    </submittedName>
</protein>
<sequence length="331" mass="35208">MAMLMIGAMASAALGAMLIETTNIPLPGGGEHVALHCVAPRGDTGKAVLFVHGSTFPTKLAFGFQFRPGDSWMHYMARQGYLACGLDFLGYGGSSMPAAMKGDASAAPPVDRAPEAAEQIAAAVSYMHGKKGVMDVHIVAHSWGTIPAAAYAARYPHELASLTLFGPIVPKPGAGGNKAPNVAWFPLTAGQRLEQLRFEKVLPAGKVLLEPAVSERWAREFRASTPTVGDDAPERMRIPNGSNVDIAEGVAGTYPYAAADVSAPVFVVFGNYDTVVNDAEASAFLGKFTSSPMKWRLCIDDGTHVMHLERQRWSLYESVAAFIRATSEAGR</sequence>
<feature type="chain" id="PRO_5030527742" evidence="1">
    <location>
        <begin position="16"/>
        <end position="331"/>
    </location>
</feature>
<dbReference type="Pfam" id="PF12146">
    <property type="entry name" value="Hydrolase_4"/>
    <property type="match status" value="1"/>
</dbReference>
<proteinExistence type="predicted"/>
<dbReference type="GO" id="GO:0046464">
    <property type="term" value="P:acylglycerol catabolic process"/>
    <property type="evidence" value="ECO:0007669"/>
    <property type="project" value="TreeGrafter"/>
</dbReference>
<dbReference type="PANTHER" id="PTHR43798">
    <property type="entry name" value="MONOACYLGLYCEROL LIPASE"/>
    <property type="match status" value="1"/>
</dbReference>
<keyword evidence="1" id="KW-0732">Signal</keyword>
<evidence type="ECO:0000256" key="1">
    <source>
        <dbReference type="SAM" id="SignalP"/>
    </source>
</evidence>
<dbReference type="InterPro" id="IPR022742">
    <property type="entry name" value="Hydrolase_4"/>
</dbReference>
<comment type="caution">
    <text evidence="3">The sequence shown here is derived from an EMBL/GenBank/DDBJ whole genome shotgun (WGS) entry which is preliminary data.</text>
</comment>
<dbReference type="GO" id="GO:0047372">
    <property type="term" value="F:monoacylglycerol lipase activity"/>
    <property type="evidence" value="ECO:0007669"/>
    <property type="project" value="TreeGrafter"/>
</dbReference>
<evidence type="ECO:0000313" key="4">
    <source>
        <dbReference type="Proteomes" id="UP000518878"/>
    </source>
</evidence>
<dbReference type="SUPFAM" id="SSF53474">
    <property type="entry name" value="alpha/beta-Hydrolases"/>
    <property type="match status" value="1"/>
</dbReference>
<accession>A0A7X5QVU4</accession>